<organism evidence="2 3">
    <name type="scientific">Actinoplanes utahensis</name>
    <dbReference type="NCBI Taxonomy" id="1869"/>
    <lineage>
        <taxon>Bacteria</taxon>
        <taxon>Bacillati</taxon>
        <taxon>Actinomycetota</taxon>
        <taxon>Actinomycetes</taxon>
        <taxon>Micromonosporales</taxon>
        <taxon>Micromonosporaceae</taxon>
        <taxon>Actinoplanes</taxon>
    </lineage>
</organism>
<reference evidence="2 3" key="1">
    <citation type="submission" date="2014-10" db="EMBL/GenBank/DDBJ databases">
        <title>Draft genome sequence of Actinoplanes utahensis NRRL 12052.</title>
        <authorList>
            <person name="Velasco-Bucheli B."/>
            <person name="del Cerro C."/>
            <person name="Hormigo D."/>
            <person name="Garcia J.L."/>
            <person name="Acebal C."/>
            <person name="Arroyo M."/>
            <person name="de la Mata I."/>
        </authorList>
    </citation>
    <scope>NUCLEOTIDE SEQUENCE [LARGE SCALE GENOMIC DNA]</scope>
    <source>
        <strain evidence="2 3">NRRL 12052</strain>
    </source>
</reference>
<proteinExistence type="predicted"/>
<evidence type="ECO:0000256" key="1">
    <source>
        <dbReference type="SAM" id="MobiDB-lite"/>
    </source>
</evidence>
<dbReference type="EMBL" id="JRTT01000010">
    <property type="protein sequence ID" value="KHD77520.1"/>
    <property type="molecule type" value="Genomic_DNA"/>
</dbReference>
<feature type="compositionally biased region" description="Low complexity" evidence="1">
    <location>
        <begin position="139"/>
        <end position="149"/>
    </location>
</feature>
<feature type="region of interest" description="Disordered" evidence="1">
    <location>
        <begin position="273"/>
        <end position="307"/>
    </location>
</feature>
<name>A0A0A6UN10_ACTUT</name>
<evidence type="ECO:0000313" key="2">
    <source>
        <dbReference type="EMBL" id="KHD77520.1"/>
    </source>
</evidence>
<comment type="caution">
    <text evidence="2">The sequence shown here is derived from an EMBL/GenBank/DDBJ whole genome shotgun (WGS) entry which is preliminary data.</text>
</comment>
<keyword evidence="3" id="KW-1185">Reference proteome</keyword>
<feature type="compositionally biased region" description="Basic and acidic residues" evidence="1">
    <location>
        <begin position="273"/>
        <end position="291"/>
    </location>
</feature>
<gene>
    <name evidence="2" type="ORF">MB27_10480</name>
</gene>
<feature type="compositionally biased region" description="Pro residues" evidence="1">
    <location>
        <begin position="150"/>
        <end position="159"/>
    </location>
</feature>
<sequence length="307" mass="31659">MVKRNGADGEPRPRLRIAGYVQGHAEPVADPDPFTPPAAAVSRRPPLNLPNIADYWPDAGRQPPEPSGPGATTVTTGNRRPAVLATLLAAVVTVGTFLLSRPLTGPEEPRPVAAAPTTAVVPVSLAPSESPAEPPPAPTAEAPAPKAPTTAPPKPPPPITAARFELVTGVTELSVRTADLDGATFRVTTPKDSGLDVDARFTDGTLRVRTEPDGSDSGSGRVDVLLSDTVVWRLRMGAGVHTWRISTSEKVPVTVALGGGAGALTVYGHDRGGVRGGETVRDGDPNDRPGLDIDAEAGIGSLKIGRD</sequence>
<dbReference type="eggNOG" id="COG3087">
    <property type="taxonomic scope" value="Bacteria"/>
</dbReference>
<dbReference type="STRING" id="1869.MB27_10480"/>
<protein>
    <submittedName>
        <fullName evidence="2">Uncharacterized protein</fullName>
    </submittedName>
</protein>
<feature type="region of interest" description="Disordered" evidence="1">
    <location>
        <begin position="124"/>
        <end position="160"/>
    </location>
</feature>
<evidence type="ECO:0000313" key="3">
    <source>
        <dbReference type="Proteomes" id="UP000054537"/>
    </source>
</evidence>
<dbReference type="AlphaFoldDB" id="A0A0A6UN10"/>
<dbReference type="Proteomes" id="UP000054537">
    <property type="component" value="Unassembled WGS sequence"/>
</dbReference>
<feature type="region of interest" description="Disordered" evidence="1">
    <location>
        <begin position="26"/>
        <end position="76"/>
    </location>
</feature>
<accession>A0A0A6UN10</accession>